<comment type="caution">
    <text evidence="2">The sequence shown here is derived from an EMBL/GenBank/DDBJ whole genome shotgun (WGS) entry which is preliminary data.</text>
</comment>
<sequence>MAPAHPRLTAPTHPRPPAPVPCRPTAPPPPRPTAPPPPCRTASARQETPASIDGLRRKLVHDIQPPPQEPPPYEPPFGNATACDTGDDFNLTLVPLFD</sequence>
<feature type="compositionally biased region" description="Low complexity" evidence="1">
    <location>
        <begin position="1"/>
        <end position="12"/>
    </location>
</feature>
<gene>
    <name evidence="2" type="primary">gb26663</name>
    <name evidence="2" type="ORF">PR202_gb26663</name>
</gene>
<dbReference type="AlphaFoldDB" id="A0AAV5FRT4"/>
<accession>A0AAV5FRT4</accession>
<proteinExistence type="predicted"/>
<feature type="region of interest" description="Disordered" evidence="1">
    <location>
        <begin position="1"/>
        <end position="81"/>
    </location>
</feature>
<keyword evidence="3" id="KW-1185">Reference proteome</keyword>
<organism evidence="2 3">
    <name type="scientific">Eleusine coracana subsp. coracana</name>
    <dbReference type="NCBI Taxonomy" id="191504"/>
    <lineage>
        <taxon>Eukaryota</taxon>
        <taxon>Viridiplantae</taxon>
        <taxon>Streptophyta</taxon>
        <taxon>Embryophyta</taxon>
        <taxon>Tracheophyta</taxon>
        <taxon>Spermatophyta</taxon>
        <taxon>Magnoliopsida</taxon>
        <taxon>Liliopsida</taxon>
        <taxon>Poales</taxon>
        <taxon>Poaceae</taxon>
        <taxon>PACMAD clade</taxon>
        <taxon>Chloridoideae</taxon>
        <taxon>Cynodonteae</taxon>
        <taxon>Eleusininae</taxon>
        <taxon>Eleusine</taxon>
    </lineage>
</organism>
<protein>
    <submittedName>
        <fullName evidence="2">Uncharacterized protein</fullName>
    </submittedName>
</protein>
<feature type="compositionally biased region" description="Pro residues" evidence="1">
    <location>
        <begin position="64"/>
        <end position="75"/>
    </location>
</feature>
<evidence type="ECO:0000313" key="2">
    <source>
        <dbReference type="EMBL" id="GJN37682.1"/>
    </source>
</evidence>
<reference evidence="2" key="1">
    <citation type="journal article" date="2018" name="DNA Res.">
        <title>Multiple hybrid de novo genome assembly of finger millet, an orphan allotetraploid crop.</title>
        <authorList>
            <person name="Hatakeyama M."/>
            <person name="Aluri S."/>
            <person name="Balachadran M.T."/>
            <person name="Sivarajan S.R."/>
            <person name="Patrignani A."/>
            <person name="Gruter S."/>
            <person name="Poveda L."/>
            <person name="Shimizu-Inatsugi R."/>
            <person name="Baeten J."/>
            <person name="Francoijs K.J."/>
            <person name="Nataraja K.N."/>
            <person name="Reddy Y.A.N."/>
            <person name="Phadnis S."/>
            <person name="Ravikumar R.L."/>
            <person name="Schlapbach R."/>
            <person name="Sreeman S.M."/>
            <person name="Shimizu K.K."/>
        </authorList>
    </citation>
    <scope>NUCLEOTIDE SEQUENCE</scope>
</reference>
<evidence type="ECO:0000313" key="3">
    <source>
        <dbReference type="Proteomes" id="UP001054889"/>
    </source>
</evidence>
<feature type="compositionally biased region" description="Pro residues" evidence="1">
    <location>
        <begin position="13"/>
        <end position="39"/>
    </location>
</feature>
<dbReference type="Proteomes" id="UP001054889">
    <property type="component" value="Unassembled WGS sequence"/>
</dbReference>
<evidence type="ECO:0000256" key="1">
    <source>
        <dbReference type="SAM" id="MobiDB-lite"/>
    </source>
</evidence>
<reference evidence="2" key="2">
    <citation type="submission" date="2021-12" db="EMBL/GenBank/DDBJ databases">
        <title>Resequencing data analysis of finger millet.</title>
        <authorList>
            <person name="Hatakeyama M."/>
            <person name="Aluri S."/>
            <person name="Balachadran M.T."/>
            <person name="Sivarajan S.R."/>
            <person name="Poveda L."/>
            <person name="Shimizu-Inatsugi R."/>
            <person name="Schlapbach R."/>
            <person name="Sreeman S.M."/>
            <person name="Shimizu K.K."/>
        </authorList>
    </citation>
    <scope>NUCLEOTIDE SEQUENCE</scope>
</reference>
<name>A0AAV5FRT4_ELECO</name>
<dbReference type="EMBL" id="BQKI01000095">
    <property type="protein sequence ID" value="GJN37682.1"/>
    <property type="molecule type" value="Genomic_DNA"/>
</dbReference>